<dbReference type="GO" id="GO:0070967">
    <property type="term" value="F:coenzyme F420 binding"/>
    <property type="evidence" value="ECO:0007669"/>
    <property type="project" value="TreeGrafter"/>
</dbReference>
<proteinExistence type="predicted"/>
<dbReference type="PANTHER" id="PTHR35176:SF6">
    <property type="entry name" value="HEME OXYGENASE HI_0854-RELATED"/>
    <property type="match status" value="1"/>
</dbReference>
<comment type="caution">
    <text evidence="2">The sequence shown here is derived from an EMBL/GenBank/DDBJ whole genome shotgun (WGS) entry which is preliminary data.</text>
</comment>
<name>A0AAP3E3R2_9EURY</name>
<dbReference type="Proteomes" id="UP001321018">
    <property type="component" value="Unassembled WGS sequence"/>
</dbReference>
<protein>
    <submittedName>
        <fullName evidence="2">Pyridoxamine 5'-phosphate oxidase family protein</fullName>
    </submittedName>
</protein>
<sequence>MAEKGVPSEVETLLTAGREMAHVATSHDDRPHVAPIWYYYEDETIEFVTGGRKLENIRENPRVSLSIEKSENGHGQWHVVLFGTAEVITDEDELWAGRTRLFQRYRGRDPTLEEDGEPPEALVRVDIASTVYG</sequence>
<dbReference type="AlphaFoldDB" id="A0AAP3E3R2"/>
<dbReference type="PANTHER" id="PTHR35176">
    <property type="entry name" value="HEME OXYGENASE HI_0854-RELATED"/>
    <property type="match status" value="1"/>
</dbReference>
<dbReference type="Gene3D" id="2.30.110.10">
    <property type="entry name" value="Electron Transport, Fmn-binding Protein, Chain A"/>
    <property type="match status" value="1"/>
</dbReference>
<dbReference type="InterPro" id="IPR052019">
    <property type="entry name" value="F420H2_bilvrd_red/Heme_oxyg"/>
</dbReference>
<dbReference type="EMBL" id="JAOPKA010000020">
    <property type="protein sequence ID" value="MCU4744008.1"/>
    <property type="molecule type" value="Genomic_DNA"/>
</dbReference>
<accession>A0AAP3E3R2</accession>
<dbReference type="InterPro" id="IPR012349">
    <property type="entry name" value="Split_barrel_FMN-bd"/>
</dbReference>
<evidence type="ECO:0000313" key="2">
    <source>
        <dbReference type="EMBL" id="MCU4744008.1"/>
    </source>
</evidence>
<keyword evidence="1" id="KW-0560">Oxidoreductase</keyword>
<dbReference type="SUPFAM" id="SSF50475">
    <property type="entry name" value="FMN-binding split barrel"/>
    <property type="match status" value="1"/>
</dbReference>
<dbReference type="GO" id="GO:0005829">
    <property type="term" value="C:cytosol"/>
    <property type="evidence" value="ECO:0007669"/>
    <property type="project" value="TreeGrafter"/>
</dbReference>
<dbReference type="InterPro" id="IPR024747">
    <property type="entry name" value="Pyridox_Oxase-rel"/>
</dbReference>
<reference evidence="2" key="1">
    <citation type="submission" date="2022-09" db="EMBL/GenBank/DDBJ databases">
        <title>Enrichment on poylsaccharides allowed isolation of novel metabolic and taxonomic groups of Haloarchaea.</title>
        <authorList>
            <person name="Sorokin D.Y."/>
            <person name="Elcheninov A.G."/>
            <person name="Khizhniak T.V."/>
            <person name="Kolganova T.V."/>
            <person name="Kublanov I.V."/>
        </authorList>
    </citation>
    <scope>NUCLEOTIDE SEQUENCE</scope>
    <source>
        <strain evidence="2">AArc-xg1-1</strain>
    </source>
</reference>
<organism evidence="2 3">
    <name type="scientific">Natronoglomus mannanivorans</name>
    <dbReference type="NCBI Taxonomy" id="2979990"/>
    <lineage>
        <taxon>Archaea</taxon>
        <taxon>Methanobacteriati</taxon>
        <taxon>Methanobacteriota</taxon>
        <taxon>Stenosarchaea group</taxon>
        <taxon>Halobacteria</taxon>
        <taxon>Halobacteriales</taxon>
        <taxon>Natrialbaceae</taxon>
        <taxon>Natronoglomus</taxon>
    </lineage>
</organism>
<evidence type="ECO:0000313" key="3">
    <source>
        <dbReference type="Proteomes" id="UP001321018"/>
    </source>
</evidence>
<dbReference type="Pfam" id="PF12900">
    <property type="entry name" value="Pyridox_ox_2"/>
    <property type="match status" value="1"/>
</dbReference>
<dbReference type="GO" id="GO:0016627">
    <property type="term" value="F:oxidoreductase activity, acting on the CH-CH group of donors"/>
    <property type="evidence" value="ECO:0007669"/>
    <property type="project" value="TreeGrafter"/>
</dbReference>
<dbReference type="RefSeq" id="WP_338005817.1">
    <property type="nucleotide sequence ID" value="NZ_JAOPKA010000020.1"/>
</dbReference>
<gene>
    <name evidence="2" type="ORF">OB960_21745</name>
</gene>
<evidence type="ECO:0000256" key="1">
    <source>
        <dbReference type="ARBA" id="ARBA00023002"/>
    </source>
</evidence>